<reference evidence="1 2" key="1">
    <citation type="submission" date="2019-05" db="EMBL/GenBank/DDBJ databases">
        <title>Another draft genome of Portunus trituberculatus and its Hox gene families provides insights of decapod evolution.</title>
        <authorList>
            <person name="Jeong J.-H."/>
            <person name="Song I."/>
            <person name="Kim S."/>
            <person name="Choi T."/>
            <person name="Kim D."/>
            <person name="Ryu S."/>
            <person name="Kim W."/>
        </authorList>
    </citation>
    <scope>NUCLEOTIDE SEQUENCE [LARGE SCALE GENOMIC DNA]</scope>
    <source>
        <tissue evidence="1">Muscle</tissue>
    </source>
</reference>
<sequence>MLAAAGVASYGSAPQYLAPVCMGMWFGSGEEDVITTVIQDIYTPVSGESETLLGSLAVTAWVRH</sequence>
<dbReference type="AlphaFoldDB" id="A0A5B7IJY8"/>
<keyword evidence="2" id="KW-1185">Reference proteome</keyword>
<evidence type="ECO:0000313" key="1">
    <source>
        <dbReference type="EMBL" id="MPC82613.1"/>
    </source>
</evidence>
<comment type="caution">
    <text evidence="1">The sequence shown here is derived from an EMBL/GenBank/DDBJ whole genome shotgun (WGS) entry which is preliminary data.</text>
</comment>
<proteinExistence type="predicted"/>
<organism evidence="1 2">
    <name type="scientific">Portunus trituberculatus</name>
    <name type="common">Swimming crab</name>
    <name type="synonym">Neptunus trituberculatus</name>
    <dbReference type="NCBI Taxonomy" id="210409"/>
    <lineage>
        <taxon>Eukaryota</taxon>
        <taxon>Metazoa</taxon>
        <taxon>Ecdysozoa</taxon>
        <taxon>Arthropoda</taxon>
        <taxon>Crustacea</taxon>
        <taxon>Multicrustacea</taxon>
        <taxon>Malacostraca</taxon>
        <taxon>Eumalacostraca</taxon>
        <taxon>Eucarida</taxon>
        <taxon>Decapoda</taxon>
        <taxon>Pleocyemata</taxon>
        <taxon>Brachyura</taxon>
        <taxon>Eubrachyura</taxon>
        <taxon>Portunoidea</taxon>
        <taxon>Portunidae</taxon>
        <taxon>Portuninae</taxon>
        <taxon>Portunus</taxon>
    </lineage>
</organism>
<evidence type="ECO:0000313" key="2">
    <source>
        <dbReference type="Proteomes" id="UP000324222"/>
    </source>
</evidence>
<dbReference type="Proteomes" id="UP000324222">
    <property type="component" value="Unassembled WGS sequence"/>
</dbReference>
<accession>A0A5B7IJY8</accession>
<protein>
    <submittedName>
        <fullName evidence="1">Uncharacterized protein</fullName>
    </submittedName>
</protein>
<dbReference type="EMBL" id="VSRR010060263">
    <property type="protein sequence ID" value="MPC82613.1"/>
    <property type="molecule type" value="Genomic_DNA"/>
</dbReference>
<gene>
    <name evidence="1" type="ORF">E2C01_077288</name>
</gene>
<name>A0A5B7IJY8_PORTR</name>